<sequence length="58" mass="6510">MGKARFTPRCRSISVETHAPRLNGLFSCLCLRLCGGYLFVGHLPRRSMRKGSERNSQG</sequence>
<comment type="caution">
    <text evidence="1">The sequence shown here is derived from an EMBL/GenBank/DDBJ whole genome shotgun (WGS) entry which is preliminary data.</text>
</comment>
<proteinExistence type="predicted"/>
<feature type="non-terminal residue" evidence="1">
    <location>
        <position position="58"/>
    </location>
</feature>
<protein>
    <submittedName>
        <fullName evidence="1">Uncharacterized protein</fullName>
    </submittedName>
</protein>
<dbReference type="EMBL" id="PGOL01002013">
    <property type="protein sequence ID" value="PKI51352.1"/>
    <property type="molecule type" value="Genomic_DNA"/>
</dbReference>
<name>A0A2I0J534_PUNGR</name>
<accession>A0A2I0J534</accession>
<keyword evidence="2" id="KW-1185">Reference proteome</keyword>
<gene>
    <name evidence="1" type="ORF">CRG98_028256</name>
</gene>
<evidence type="ECO:0000313" key="1">
    <source>
        <dbReference type="EMBL" id="PKI51352.1"/>
    </source>
</evidence>
<evidence type="ECO:0000313" key="2">
    <source>
        <dbReference type="Proteomes" id="UP000233551"/>
    </source>
</evidence>
<dbReference type="AlphaFoldDB" id="A0A2I0J534"/>
<dbReference type="Proteomes" id="UP000233551">
    <property type="component" value="Unassembled WGS sequence"/>
</dbReference>
<reference evidence="1 2" key="1">
    <citation type="submission" date="2017-11" db="EMBL/GenBank/DDBJ databases">
        <title>De-novo sequencing of pomegranate (Punica granatum L.) genome.</title>
        <authorList>
            <person name="Akparov Z."/>
            <person name="Amiraslanov A."/>
            <person name="Hajiyeva S."/>
            <person name="Abbasov M."/>
            <person name="Kaur K."/>
            <person name="Hamwieh A."/>
            <person name="Solovyev V."/>
            <person name="Salamov A."/>
            <person name="Braich B."/>
            <person name="Kosarev P."/>
            <person name="Mahmoud A."/>
            <person name="Hajiyev E."/>
            <person name="Babayeva S."/>
            <person name="Izzatullayeva V."/>
            <person name="Mammadov A."/>
            <person name="Mammadov A."/>
            <person name="Sharifova S."/>
            <person name="Ojaghi J."/>
            <person name="Eynullazada K."/>
            <person name="Bayramov B."/>
            <person name="Abdulazimova A."/>
            <person name="Shahmuradov I."/>
        </authorList>
    </citation>
    <scope>NUCLEOTIDE SEQUENCE [LARGE SCALE GENOMIC DNA]</scope>
    <source>
        <strain evidence="2">cv. AG2017</strain>
        <tissue evidence="1">Leaf</tissue>
    </source>
</reference>
<organism evidence="1 2">
    <name type="scientific">Punica granatum</name>
    <name type="common">Pomegranate</name>
    <dbReference type="NCBI Taxonomy" id="22663"/>
    <lineage>
        <taxon>Eukaryota</taxon>
        <taxon>Viridiplantae</taxon>
        <taxon>Streptophyta</taxon>
        <taxon>Embryophyta</taxon>
        <taxon>Tracheophyta</taxon>
        <taxon>Spermatophyta</taxon>
        <taxon>Magnoliopsida</taxon>
        <taxon>eudicotyledons</taxon>
        <taxon>Gunneridae</taxon>
        <taxon>Pentapetalae</taxon>
        <taxon>rosids</taxon>
        <taxon>malvids</taxon>
        <taxon>Myrtales</taxon>
        <taxon>Lythraceae</taxon>
        <taxon>Punica</taxon>
    </lineage>
</organism>